<dbReference type="AlphaFoldDB" id="A0A5J6JEI2"/>
<dbReference type="Proteomes" id="UP000325563">
    <property type="component" value="Chromosome"/>
</dbReference>
<reference evidence="2 3" key="1">
    <citation type="submission" date="2017-09" db="EMBL/GenBank/DDBJ databases">
        <authorList>
            <person name="Lee N."/>
            <person name="Cho B.-K."/>
        </authorList>
    </citation>
    <scope>NUCLEOTIDE SEQUENCE [LARGE SCALE GENOMIC DNA]</scope>
    <source>
        <strain evidence="2 3">ATCC 27476</strain>
    </source>
</reference>
<evidence type="ECO:0000256" key="1">
    <source>
        <dbReference type="SAM" id="MobiDB-lite"/>
    </source>
</evidence>
<feature type="region of interest" description="Disordered" evidence="1">
    <location>
        <begin position="75"/>
        <end position="97"/>
    </location>
</feature>
<accession>A0A5J6JEI2</accession>
<protein>
    <submittedName>
        <fullName evidence="2">Uncharacterized protein</fullName>
    </submittedName>
</protein>
<dbReference type="RefSeq" id="WP_150528247.1">
    <property type="nucleotide sequence ID" value="NZ_BNBW01000002.1"/>
</dbReference>
<evidence type="ECO:0000313" key="2">
    <source>
        <dbReference type="EMBL" id="QEV45938.1"/>
    </source>
</evidence>
<gene>
    <name evidence="2" type="ORF">CP980_13280</name>
</gene>
<keyword evidence="3" id="KW-1185">Reference proteome</keyword>
<proteinExistence type="predicted"/>
<sequence>MSGTSDGRAPVDPVATEAGRLLCAGTYLDPAYRDRVIEELYVHEERFPPPSYGFDASRVLAHALRALRTRCCTAPDRASGSRCRTTGSSVRPRAGPR</sequence>
<organism evidence="2 3">
    <name type="scientific">Streptomyces vinaceus</name>
    <dbReference type="NCBI Taxonomy" id="1960"/>
    <lineage>
        <taxon>Bacteria</taxon>
        <taxon>Bacillati</taxon>
        <taxon>Actinomycetota</taxon>
        <taxon>Actinomycetes</taxon>
        <taxon>Kitasatosporales</taxon>
        <taxon>Streptomycetaceae</taxon>
        <taxon>Streptomyces</taxon>
    </lineage>
</organism>
<evidence type="ECO:0000313" key="3">
    <source>
        <dbReference type="Proteomes" id="UP000325563"/>
    </source>
</evidence>
<name>A0A5J6JEI2_STRVI</name>
<dbReference type="EMBL" id="CP023692">
    <property type="protein sequence ID" value="QEV45938.1"/>
    <property type="molecule type" value="Genomic_DNA"/>
</dbReference>
<dbReference type="KEGG" id="svn:CP980_13280"/>